<gene>
    <name evidence="1" type="ORF">LX32DRAFT_247377</name>
</gene>
<name>A0AAD9HMT9_9PEZI</name>
<reference evidence="1" key="1">
    <citation type="submission" date="2021-06" db="EMBL/GenBank/DDBJ databases">
        <title>Comparative genomics, transcriptomics and evolutionary studies reveal genomic signatures of adaptation to plant cell wall in hemibiotrophic fungi.</title>
        <authorList>
            <consortium name="DOE Joint Genome Institute"/>
            <person name="Baroncelli R."/>
            <person name="Diaz J.F."/>
            <person name="Benocci T."/>
            <person name="Peng M."/>
            <person name="Battaglia E."/>
            <person name="Haridas S."/>
            <person name="Andreopoulos W."/>
            <person name="Labutti K."/>
            <person name="Pangilinan J."/>
            <person name="Floch G.L."/>
            <person name="Makela M.R."/>
            <person name="Henrissat B."/>
            <person name="Grigoriev I.V."/>
            <person name="Crouch J.A."/>
            <person name="De Vries R.P."/>
            <person name="Sukno S.A."/>
            <person name="Thon M.R."/>
        </authorList>
    </citation>
    <scope>NUCLEOTIDE SEQUENCE</scope>
    <source>
        <strain evidence="1">MAFF235873</strain>
    </source>
</reference>
<sequence length="173" mass="19067">MSSAAISLRTERGAGLASLDPGLATMAQLLDVAAYRVGNLQTVERAAPLAICKKLANDLGTRSIMTLRRRATSRSNTHSSIRKCLPNRSPLRWTCPPNWAHYLKPSKSSRASRAQSIAADQEKKPIVALFRGNKSLTARTRVVDLCTARPGRRSLDFSLDKTYPSPRRQHVDT</sequence>
<dbReference type="AlphaFoldDB" id="A0AAD9HMT9"/>
<keyword evidence="2" id="KW-1185">Reference proteome</keyword>
<proteinExistence type="predicted"/>
<comment type="caution">
    <text evidence="1">The sequence shown here is derived from an EMBL/GenBank/DDBJ whole genome shotgun (WGS) entry which is preliminary data.</text>
</comment>
<dbReference type="EMBL" id="MU842836">
    <property type="protein sequence ID" value="KAK2031900.1"/>
    <property type="molecule type" value="Genomic_DNA"/>
</dbReference>
<organism evidence="1 2">
    <name type="scientific">Colletotrichum zoysiae</name>
    <dbReference type="NCBI Taxonomy" id="1216348"/>
    <lineage>
        <taxon>Eukaryota</taxon>
        <taxon>Fungi</taxon>
        <taxon>Dikarya</taxon>
        <taxon>Ascomycota</taxon>
        <taxon>Pezizomycotina</taxon>
        <taxon>Sordariomycetes</taxon>
        <taxon>Hypocreomycetidae</taxon>
        <taxon>Glomerellales</taxon>
        <taxon>Glomerellaceae</taxon>
        <taxon>Colletotrichum</taxon>
        <taxon>Colletotrichum graminicola species complex</taxon>
    </lineage>
</organism>
<dbReference type="Proteomes" id="UP001232148">
    <property type="component" value="Unassembled WGS sequence"/>
</dbReference>
<evidence type="ECO:0000313" key="2">
    <source>
        <dbReference type="Proteomes" id="UP001232148"/>
    </source>
</evidence>
<evidence type="ECO:0000313" key="1">
    <source>
        <dbReference type="EMBL" id="KAK2031900.1"/>
    </source>
</evidence>
<protein>
    <submittedName>
        <fullName evidence="1">Uncharacterized protein</fullName>
    </submittedName>
</protein>
<accession>A0AAD9HMT9</accession>